<gene>
    <name evidence="1" type="ORF">L195_g049239</name>
</gene>
<evidence type="ECO:0000313" key="2">
    <source>
        <dbReference type="Proteomes" id="UP000236291"/>
    </source>
</evidence>
<sequence>VDFERAYDTVNWNFLEYMMRRMGFAQRAETRGSVISLFFLIVAEDDTVLVGEGKWENLWSLKTVLRSFELVSGLKVNFYKRIPVGANPKRKVTWNPIVEAMKKRLNT</sequence>
<organism evidence="1 2">
    <name type="scientific">Trifolium pratense</name>
    <name type="common">Red clover</name>
    <dbReference type="NCBI Taxonomy" id="57577"/>
    <lineage>
        <taxon>Eukaryota</taxon>
        <taxon>Viridiplantae</taxon>
        <taxon>Streptophyta</taxon>
        <taxon>Embryophyta</taxon>
        <taxon>Tracheophyta</taxon>
        <taxon>Spermatophyta</taxon>
        <taxon>Magnoliopsida</taxon>
        <taxon>eudicotyledons</taxon>
        <taxon>Gunneridae</taxon>
        <taxon>Pentapetalae</taxon>
        <taxon>rosids</taxon>
        <taxon>fabids</taxon>
        <taxon>Fabales</taxon>
        <taxon>Fabaceae</taxon>
        <taxon>Papilionoideae</taxon>
        <taxon>50 kb inversion clade</taxon>
        <taxon>NPAAA clade</taxon>
        <taxon>Hologalegina</taxon>
        <taxon>IRL clade</taxon>
        <taxon>Trifolieae</taxon>
        <taxon>Trifolium</taxon>
    </lineage>
</organism>
<protein>
    <submittedName>
        <fullName evidence="1">Ribonuclease H</fullName>
    </submittedName>
</protein>
<dbReference type="Proteomes" id="UP000236291">
    <property type="component" value="Unassembled WGS sequence"/>
</dbReference>
<dbReference type="EMBL" id="ASHM01072166">
    <property type="protein sequence ID" value="PNX55609.1"/>
    <property type="molecule type" value="Genomic_DNA"/>
</dbReference>
<comment type="caution">
    <text evidence="1">The sequence shown here is derived from an EMBL/GenBank/DDBJ whole genome shotgun (WGS) entry which is preliminary data.</text>
</comment>
<reference evidence="1 2" key="1">
    <citation type="journal article" date="2014" name="Am. J. Bot.">
        <title>Genome assembly and annotation for red clover (Trifolium pratense; Fabaceae).</title>
        <authorList>
            <person name="Istvanek J."/>
            <person name="Jaros M."/>
            <person name="Krenek A."/>
            <person name="Repkova J."/>
        </authorList>
    </citation>
    <scope>NUCLEOTIDE SEQUENCE [LARGE SCALE GENOMIC DNA]</scope>
    <source>
        <strain evidence="2">cv. Tatra</strain>
        <tissue evidence="1">Young leaves</tissue>
    </source>
</reference>
<reference evidence="1 2" key="2">
    <citation type="journal article" date="2017" name="Front. Plant Sci.">
        <title>Gene Classification and Mining of Molecular Markers Useful in Red Clover (Trifolium pratense) Breeding.</title>
        <authorList>
            <person name="Istvanek J."/>
            <person name="Dluhosova J."/>
            <person name="Dluhos P."/>
            <person name="Patkova L."/>
            <person name="Nedelnik J."/>
            <person name="Repkova J."/>
        </authorList>
    </citation>
    <scope>NUCLEOTIDE SEQUENCE [LARGE SCALE GENOMIC DNA]</scope>
    <source>
        <strain evidence="2">cv. Tatra</strain>
        <tissue evidence="1">Young leaves</tissue>
    </source>
</reference>
<name>A0A2K3JNJ1_TRIPR</name>
<dbReference type="AlphaFoldDB" id="A0A2K3JNJ1"/>
<proteinExistence type="predicted"/>
<feature type="non-terminal residue" evidence="1">
    <location>
        <position position="1"/>
    </location>
</feature>
<evidence type="ECO:0000313" key="1">
    <source>
        <dbReference type="EMBL" id="PNX55609.1"/>
    </source>
</evidence>
<accession>A0A2K3JNJ1</accession>